<keyword evidence="1" id="KW-0547">Nucleotide-binding</keyword>
<dbReference type="InterPro" id="IPR003593">
    <property type="entry name" value="AAA+_ATPase"/>
</dbReference>
<dbReference type="SUPFAM" id="SSF52540">
    <property type="entry name" value="P-loop containing nucleoside triphosphate hydrolases"/>
    <property type="match status" value="1"/>
</dbReference>
<dbReference type="InterPro" id="IPR017871">
    <property type="entry name" value="ABC_transporter-like_CS"/>
</dbReference>
<dbReference type="InterPro" id="IPR003439">
    <property type="entry name" value="ABC_transporter-like_ATP-bd"/>
</dbReference>
<dbReference type="RefSeq" id="WP_338749905.1">
    <property type="nucleotide sequence ID" value="NZ_CP144913.1"/>
</dbReference>
<dbReference type="GO" id="GO:0005524">
    <property type="term" value="F:ATP binding"/>
    <property type="evidence" value="ECO:0007669"/>
    <property type="project" value="UniProtKB-KW"/>
</dbReference>
<reference evidence="4 5" key="1">
    <citation type="submission" date="2024-02" db="EMBL/GenBank/DDBJ databases">
        <title>Janibacter sp. nov., isolated from gut of marine sandworm.</title>
        <authorList>
            <person name="Kim B."/>
            <person name="Jun M.O."/>
            <person name="Shin N.-R."/>
        </authorList>
    </citation>
    <scope>NUCLEOTIDE SEQUENCE [LARGE SCALE GENOMIC DNA]</scope>
    <source>
        <strain evidence="4 5">A1S7</strain>
    </source>
</reference>
<sequence length="267" mass="28197">MHHLVARGLACGIDGRTIVSGVDLDIPRGSMVALVGRNGSGKSTLIRSLIGLRPMTAGTVHIDGADLSTLSPRQRATRLAHVGQEDAPPEDLLVGEMVAMGRIPHRPPWAVTDTSDEPVVLDALAAVGMAHAVDRPCQHLSGGERRRVMLARGIAQGSDLLVLDEPTNHLDIHHQIQLMDTIRGLGATVLAAVHDLSLAAAHFDRVAVLHEGRLFAVGEPTSVLDPTTLHRVFDVDAAHLTDPVTGRAHLVLGAGAPVLADQRKAVS</sequence>
<dbReference type="Pfam" id="PF00005">
    <property type="entry name" value="ABC_tran"/>
    <property type="match status" value="1"/>
</dbReference>
<protein>
    <submittedName>
        <fullName evidence="4">ABC transporter ATP-binding protein</fullName>
    </submittedName>
</protein>
<keyword evidence="5" id="KW-1185">Reference proteome</keyword>
<accession>A0ABZ2MI03</accession>
<dbReference type="SMART" id="SM00382">
    <property type="entry name" value="AAA"/>
    <property type="match status" value="1"/>
</dbReference>
<gene>
    <name evidence="4" type="ORF">V1351_01120</name>
</gene>
<evidence type="ECO:0000313" key="4">
    <source>
        <dbReference type="EMBL" id="WXB76686.1"/>
    </source>
</evidence>
<dbReference type="EMBL" id="CP144913">
    <property type="protein sequence ID" value="WXB76686.1"/>
    <property type="molecule type" value="Genomic_DNA"/>
</dbReference>
<evidence type="ECO:0000256" key="1">
    <source>
        <dbReference type="ARBA" id="ARBA00022741"/>
    </source>
</evidence>
<keyword evidence="2 4" id="KW-0067">ATP-binding</keyword>
<evidence type="ECO:0000313" key="5">
    <source>
        <dbReference type="Proteomes" id="UP001382727"/>
    </source>
</evidence>
<organism evidence="4 5">
    <name type="scientific">Janibacter alittae</name>
    <dbReference type="NCBI Taxonomy" id="3115209"/>
    <lineage>
        <taxon>Bacteria</taxon>
        <taxon>Bacillati</taxon>
        <taxon>Actinomycetota</taxon>
        <taxon>Actinomycetes</taxon>
        <taxon>Micrococcales</taxon>
        <taxon>Intrasporangiaceae</taxon>
        <taxon>Janibacter</taxon>
    </lineage>
</organism>
<proteinExistence type="predicted"/>
<dbReference type="CDD" id="cd03214">
    <property type="entry name" value="ABC_Iron-Siderophores_B12_Hemin"/>
    <property type="match status" value="1"/>
</dbReference>
<dbReference type="Proteomes" id="UP001382727">
    <property type="component" value="Chromosome"/>
</dbReference>
<name>A0ABZ2MI03_9MICO</name>
<dbReference type="PROSITE" id="PS50893">
    <property type="entry name" value="ABC_TRANSPORTER_2"/>
    <property type="match status" value="1"/>
</dbReference>
<feature type="domain" description="ABC transporter" evidence="3">
    <location>
        <begin position="4"/>
        <end position="236"/>
    </location>
</feature>
<dbReference type="InterPro" id="IPR027417">
    <property type="entry name" value="P-loop_NTPase"/>
</dbReference>
<dbReference type="Gene3D" id="3.40.50.300">
    <property type="entry name" value="P-loop containing nucleotide triphosphate hydrolases"/>
    <property type="match status" value="1"/>
</dbReference>
<evidence type="ECO:0000259" key="3">
    <source>
        <dbReference type="PROSITE" id="PS50893"/>
    </source>
</evidence>
<evidence type="ECO:0000256" key="2">
    <source>
        <dbReference type="ARBA" id="ARBA00022840"/>
    </source>
</evidence>
<dbReference type="PROSITE" id="PS00211">
    <property type="entry name" value="ABC_TRANSPORTER_1"/>
    <property type="match status" value="1"/>
</dbReference>
<dbReference type="PANTHER" id="PTHR42794:SF2">
    <property type="entry name" value="ABC TRANSPORTER ATP-BINDING PROTEIN"/>
    <property type="match status" value="1"/>
</dbReference>
<dbReference type="PANTHER" id="PTHR42794">
    <property type="entry name" value="HEMIN IMPORT ATP-BINDING PROTEIN HMUV"/>
    <property type="match status" value="1"/>
</dbReference>